<organism evidence="1 2">
    <name type="scientific">Peptacetobacter hiranonis (strain DSM 13275 / JCM 10541 / KCTC 15199 / TO-931)</name>
    <name type="common">Clostridium hiranonis</name>
    <dbReference type="NCBI Taxonomy" id="500633"/>
    <lineage>
        <taxon>Bacteria</taxon>
        <taxon>Bacillati</taxon>
        <taxon>Bacillota</taxon>
        <taxon>Clostridia</taxon>
        <taxon>Peptostreptococcales</taxon>
        <taxon>Peptostreptococcaceae</taxon>
        <taxon>Peptacetobacter</taxon>
    </lineage>
</organism>
<dbReference type="STRING" id="500633.CLOHIR_01460"/>
<dbReference type="EMBL" id="ABWP01000060">
    <property type="protein sequence ID" value="EEA84834.1"/>
    <property type="molecule type" value="Genomic_DNA"/>
</dbReference>
<evidence type="ECO:0000313" key="1">
    <source>
        <dbReference type="EMBL" id="EEA84834.1"/>
    </source>
</evidence>
<protein>
    <submittedName>
        <fullName evidence="1">Uncharacterized protein</fullName>
    </submittedName>
</protein>
<dbReference type="Proteomes" id="UP000003178">
    <property type="component" value="Unassembled WGS sequence"/>
</dbReference>
<dbReference type="eggNOG" id="ENOG502ZQIR">
    <property type="taxonomic scope" value="Bacteria"/>
</dbReference>
<dbReference type="OrthoDB" id="90760at2"/>
<name>B6G006_PEPHT</name>
<keyword evidence="2" id="KW-1185">Reference proteome</keyword>
<reference evidence="1 2" key="2">
    <citation type="submission" date="2008-10" db="EMBL/GenBank/DDBJ databases">
        <title>Draft genome sequence of Clostridium hiranonis (DSM 13275).</title>
        <authorList>
            <person name="Sudarsanam P."/>
            <person name="Ley R."/>
            <person name="Guruge J."/>
            <person name="Turnbaugh P.J."/>
            <person name="Mahowald M."/>
            <person name="Liep D."/>
            <person name="Gordon J."/>
        </authorList>
    </citation>
    <scope>NUCLEOTIDE SEQUENCE [LARGE SCALE GENOMIC DNA]</scope>
    <source>
        <strain evidence="1 2">DSM 13275</strain>
    </source>
</reference>
<comment type="caution">
    <text evidence="1">The sequence shown here is derived from an EMBL/GenBank/DDBJ whole genome shotgun (WGS) entry which is preliminary data.</text>
</comment>
<reference evidence="1 2" key="1">
    <citation type="submission" date="2008-09" db="EMBL/GenBank/DDBJ databases">
        <authorList>
            <person name="Fulton L."/>
            <person name="Clifton S."/>
            <person name="Fulton B."/>
            <person name="Xu J."/>
            <person name="Minx P."/>
            <person name="Pepin K.H."/>
            <person name="Johnson M."/>
            <person name="Thiruvilangam P."/>
            <person name="Bhonagiri V."/>
            <person name="Nash W.E."/>
            <person name="Mardis E.R."/>
            <person name="Wilson R.K."/>
        </authorList>
    </citation>
    <scope>NUCLEOTIDE SEQUENCE [LARGE SCALE GENOMIC DNA]</scope>
    <source>
        <strain evidence="1 2">DSM 13275</strain>
    </source>
</reference>
<proteinExistence type="predicted"/>
<dbReference type="RefSeq" id="WP_006440381.1">
    <property type="nucleotide sequence ID" value="NZ_DS995356.1"/>
</dbReference>
<dbReference type="HOGENOM" id="CLU_018341_0_0_9"/>
<evidence type="ECO:0000313" key="2">
    <source>
        <dbReference type="Proteomes" id="UP000003178"/>
    </source>
</evidence>
<dbReference type="AlphaFoldDB" id="B6G006"/>
<accession>B6G006</accession>
<sequence length="548" mass="59676">MADYKLTLLTEFKDNISNKIKPVLSVVEKAKKNSKIKFLTAIQDKASPKMKSIQKGLDVLKKAKANIRVDAVNAKAKIEEIKGKLKSIKEKVIPTRVQDKASPVLQGIKGKLMSLAAGITFTAVRKVAIEGIGQEQTQKITINRVLENSGQSKKQAKKSTDQYYKFLEQYANKTPFSTQSVAQFGTKAAIIEKGNIKEAKNTTALMGNVKAFVGDMRTEQEVAEAFFSGSTGNMEMLNNMLGTQYKTFEEAKKGIAQNQGGLVDEMSKTLPGAISTLQGVMQVGIKNIFAPFSGGLVGGFTKITEAINVLTPMITSGLQSMLEPLAPLGQMFNGFLDSIINKSPETMGIFSIFGTTIQTIFQMIGAVVRAVGPIVIRILQFIGQNAGVITSIIKALGTGWQLAWTIMGTALKLAWSIIKPPLDMLSQMLITVKGAIDALRDAWSRAMNFIKNNPITAKINQVFGGGGKKGPGHASGLARVPYDNYQTRLHQGERVLSRREADEYRNNTKTGITFSKLADTIIVREEADIDLIINGINRKIRLAKRGGV</sequence>
<gene>
    <name evidence="1" type="ORF">CLOHIR_01460</name>
</gene>